<proteinExistence type="predicted"/>
<dbReference type="SUPFAM" id="SSF46894">
    <property type="entry name" value="C-terminal effector domain of the bipartite response regulators"/>
    <property type="match status" value="1"/>
</dbReference>
<comment type="caution">
    <text evidence="5">The sequence shown here is derived from an EMBL/GenBank/DDBJ whole genome shotgun (WGS) entry which is preliminary data.</text>
</comment>
<evidence type="ECO:0000256" key="1">
    <source>
        <dbReference type="ARBA" id="ARBA00023015"/>
    </source>
</evidence>
<dbReference type="Gene3D" id="1.10.10.10">
    <property type="entry name" value="Winged helix-like DNA-binding domain superfamily/Winged helix DNA-binding domain"/>
    <property type="match status" value="1"/>
</dbReference>
<dbReference type="InterPro" id="IPR036388">
    <property type="entry name" value="WH-like_DNA-bd_sf"/>
</dbReference>
<dbReference type="Proteomes" id="UP001576780">
    <property type="component" value="Unassembled WGS sequence"/>
</dbReference>
<dbReference type="PRINTS" id="PR00038">
    <property type="entry name" value="HTHLUXR"/>
</dbReference>
<dbReference type="CDD" id="cd06170">
    <property type="entry name" value="LuxR_C_like"/>
    <property type="match status" value="1"/>
</dbReference>
<evidence type="ECO:0000313" key="5">
    <source>
        <dbReference type="EMBL" id="MFB2838500.1"/>
    </source>
</evidence>
<keyword evidence="6" id="KW-1185">Reference proteome</keyword>
<keyword evidence="1" id="KW-0805">Transcription regulation</keyword>
<dbReference type="InterPro" id="IPR016032">
    <property type="entry name" value="Sig_transdc_resp-reg_C-effctor"/>
</dbReference>
<feature type="domain" description="HTH luxR-type" evidence="4">
    <location>
        <begin position="169"/>
        <end position="234"/>
    </location>
</feature>
<dbReference type="EMBL" id="JBHFNT010000251">
    <property type="protein sequence ID" value="MFB2838500.1"/>
    <property type="molecule type" value="Genomic_DNA"/>
</dbReference>
<evidence type="ECO:0000313" key="6">
    <source>
        <dbReference type="Proteomes" id="UP001576780"/>
    </source>
</evidence>
<sequence>METIMESPLQPLFTAIAQAQDETEIKVSIMAALGEYFAANRWKLSFLDQLPAVNENTPRMVKLALSLDYNPVLRYLVQRHAAVHEGIILPNGVWQTICPRADHGHVMVGPIVTHGKLVAGIAFTRHRDESAFNGDNLADLSALCLHLSTRIAQIRSKPVTLEQNVVSVDSSRKNPLTQREMEIAELVAQGLTNAQIGTKLWITEHSVKQALKRMFRKLGVVSRAQLVARIAELDIAVMR</sequence>
<dbReference type="SMART" id="SM00421">
    <property type="entry name" value="HTH_LUXR"/>
    <property type="match status" value="1"/>
</dbReference>
<dbReference type="SUPFAM" id="SSF55781">
    <property type="entry name" value="GAF domain-like"/>
    <property type="match status" value="1"/>
</dbReference>
<name>A0ABV4WTU6_9CYAN</name>
<evidence type="ECO:0000256" key="2">
    <source>
        <dbReference type="ARBA" id="ARBA00023125"/>
    </source>
</evidence>
<dbReference type="PROSITE" id="PS50043">
    <property type="entry name" value="HTH_LUXR_2"/>
    <property type="match status" value="1"/>
</dbReference>
<evidence type="ECO:0000256" key="3">
    <source>
        <dbReference type="ARBA" id="ARBA00023163"/>
    </source>
</evidence>
<protein>
    <submittedName>
        <fullName evidence="5">LuxR C-terminal-related transcriptional regulator</fullName>
    </submittedName>
</protein>
<dbReference type="InterPro" id="IPR000792">
    <property type="entry name" value="Tscrpt_reg_LuxR_C"/>
</dbReference>
<dbReference type="Pfam" id="PF00196">
    <property type="entry name" value="GerE"/>
    <property type="match status" value="1"/>
</dbReference>
<gene>
    <name evidence="5" type="ORF">ACE1CA_28750</name>
</gene>
<keyword evidence="3" id="KW-0804">Transcription</keyword>
<evidence type="ECO:0000259" key="4">
    <source>
        <dbReference type="PROSITE" id="PS50043"/>
    </source>
</evidence>
<dbReference type="PROSITE" id="PS00622">
    <property type="entry name" value="HTH_LUXR_1"/>
    <property type="match status" value="1"/>
</dbReference>
<reference evidence="5 6" key="1">
    <citation type="submission" date="2024-09" db="EMBL/GenBank/DDBJ databases">
        <title>Floridaenema gen nov. (Aerosakkonemataceae, Aerosakkonematales ord. nov., Cyanobacteria) from benthic tropical and subtropical fresh waters, with the description of four new species.</title>
        <authorList>
            <person name="Moretto J.A."/>
            <person name="Berthold D.E."/>
            <person name="Lefler F.W."/>
            <person name="Huang I.-S."/>
            <person name="Laughinghouse H. IV."/>
        </authorList>
    </citation>
    <scope>NUCLEOTIDE SEQUENCE [LARGE SCALE GENOMIC DNA]</scope>
    <source>
        <strain evidence="5 6">BLCC-F167</strain>
    </source>
</reference>
<keyword evidence="2" id="KW-0238">DNA-binding</keyword>
<dbReference type="PANTHER" id="PTHR44688:SF16">
    <property type="entry name" value="DNA-BINDING TRANSCRIPTIONAL ACTIVATOR DEVR_DOSR"/>
    <property type="match status" value="1"/>
</dbReference>
<organism evidence="5 6">
    <name type="scientific">Floridaenema evergladense BLCC-F167</name>
    <dbReference type="NCBI Taxonomy" id="3153639"/>
    <lineage>
        <taxon>Bacteria</taxon>
        <taxon>Bacillati</taxon>
        <taxon>Cyanobacteriota</taxon>
        <taxon>Cyanophyceae</taxon>
        <taxon>Oscillatoriophycideae</taxon>
        <taxon>Aerosakkonematales</taxon>
        <taxon>Aerosakkonemataceae</taxon>
        <taxon>Floridanema</taxon>
        <taxon>Floridanema evergladense</taxon>
    </lineage>
</organism>
<accession>A0ABV4WTU6</accession>
<dbReference type="PANTHER" id="PTHR44688">
    <property type="entry name" value="DNA-BINDING TRANSCRIPTIONAL ACTIVATOR DEVR_DOSR"/>
    <property type="match status" value="1"/>
</dbReference>